<reference evidence="2" key="1">
    <citation type="submission" date="2020-07" db="EMBL/GenBank/DDBJ databases">
        <title>Huge and variable diversity of episymbiotic CPR bacteria and DPANN archaea in groundwater ecosystems.</title>
        <authorList>
            <person name="He C.Y."/>
            <person name="Keren R."/>
            <person name="Whittaker M."/>
            <person name="Farag I.F."/>
            <person name="Doudna J."/>
            <person name="Cate J.H.D."/>
            <person name="Banfield J.F."/>
        </authorList>
    </citation>
    <scope>NUCLEOTIDE SEQUENCE</scope>
    <source>
        <strain evidence="2">NC_groundwater_672_Ag_B-0.1um_62_36</strain>
    </source>
</reference>
<protein>
    <submittedName>
        <fullName evidence="2">CoA transferase</fullName>
    </submittedName>
</protein>
<dbReference type="InterPro" id="IPR044855">
    <property type="entry name" value="CoA-Trfase_III_dom3_sf"/>
</dbReference>
<name>A0A932CML8_UNCTE</name>
<dbReference type="AlphaFoldDB" id="A0A932CML8"/>
<evidence type="ECO:0000313" key="2">
    <source>
        <dbReference type="EMBL" id="MBI2875751.1"/>
    </source>
</evidence>
<dbReference type="InterPro" id="IPR050483">
    <property type="entry name" value="CoA-transferase_III_domain"/>
</dbReference>
<dbReference type="GO" id="GO:0008410">
    <property type="term" value="F:CoA-transferase activity"/>
    <property type="evidence" value="ECO:0007669"/>
    <property type="project" value="TreeGrafter"/>
</dbReference>
<dbReference type="PANTHER" id="PTHR48207:SF3">
    <property type="entry name" value="SUCCINATE--HYDROXYMETHYLGLUTARATE COA-TRANSFERASE"/>
    <property type="match status" value="1"/>
</dbReference>
<feature type="non-terminal residue" evidence="2">
    <location>
        <position position="1"/>
    </location>
</feature>
<gene>
    <name evidence="2" type="ORF">HYY20_02590</name>
</gene>
<dbReference type="InterPro" id="IPR023606">
    <property type="entry name" value="CoA-Trfase_III_dom_1_sf"/>
</dbReference>
<proteinExistence type="predicted"/>
<dbReference type="SUPFAM" id="SSF89796">
    <property type="entry name" value="CoA-transferase family III (CaiB/BaiF)"/>
    <property type="match status" value="1"/>
</dbReference>
<sequence>LYRYRTGKGQHVDACLLDACLYTTSQAIMGASAGYIQGRSGNRYANRTLTNAFACKDGYVYLCIVIDAHWAKLCRVMGREDLIGHPRTATMALRSQNNDWLEGIVNDWLREKTAEEVLKLMAEAALVAAPIYDFSQVITDPHIREREMVAQVEHPTLGPVSLYGVSPKLSRTPGRVRTPAPQLGQHNEEVYGTYLDYDASKLEALQAEGVI</sequence>
<dbReference type="Gene3D" id="3.40.50.10540">
    <property type="entry name" value="Crotonobetainyl-coa:carnitine coa-transferase, domain 1"/>
    <property type="match status" value="1"/>
</dbReference>
<dbReference type="PANTHER" id="PTHR48207">
    <property type="entry name" value="SUCCINATE--HYDROXYMETHYLGLUTARATE COA-TRANSFERASE"/>
    <property type="match status" value="1"/>
</dbReference>
<organism evidence="2 3">
    <name type="scientific">Tectimicrobiota bacterium</name>
    <dbReference type="NCBI Taxonomy" id="2528274"/>
    <lineage>
        <taxon>Bacteria</taxon>
        <taxon>Pseudomonadati</taxon>
        <taxon>Nitrospinota/Tectimicrobiota group</taxon>
        <taxon>Candidatus Tectimicrobiota</taxon>
    </lineage>
</organism>
<dbReference type="Gene3D" id="3.30.1540.10">
    <property type="entry name" value="formyl-coa transferase, domain 3"/>
    <property type="match status" value="1"/>
</dbReference>
<dbReference type="EMBL" id="JACPRF010000076">
    <property type="protein sequence ID" value="MBI2875751.1"/>
    <property type="molecule type" value="Genomic_DNA"/>
</dbReference>
<dbReference type="Proteomes" id="UP000769766">
    <property type="component" value="Unassembled WGS sequence"/>
</dbReference>
<evidence type="ECO:0000313" key="3">
    <source>
        <dbReference type="Proteomes" id="UP000769766"/>
    </source>
</evidence>
<evidence type="ECO:0000256" key="1">
    <source>
        <dbReference type="ARBA" id="ARBA00022679"/>
    </source>
</evidence>
<dbReference type="InterPro" id="IPR003673">
    <property type="entry name" value="CoA-Trfase_fam_III"/>
</dbReference>
<comment type="caution">
    <text evidence="2">The sequence shown here is derived from an EMBL/GenBank/DDBJ whole genome shotgun (WGS) entry which is preliminary data.</text>
</comment>
<dbReference type="Pfam" id="PF02515">
    <property type="entry name" value="CoA_transf_3"/>
    <property type="match status" value="1"/>
</dbReference>
<accession>A0A932CML8</accession>
<keyword evidence="1 2" id="KW-0808">Transferase</keyword>